<evidence type="ECO:0000313" key="2">
    <source>
        <dbReference type="EMBL" id="MBF1673928.1"/>
    </source>
</evidence>
<dbReference type="CDD" id="cd00143">
    <property type="entry name" value="PP2Cc"/>
    <property type="match status" value="1"/>
</dbReference>
<gene>
    <name evidence="2" type="ORF">HXO65_06990</name>
</gene>
<dbReference type="InterPro" id="IPR001932">
    <property type="entry name" value="PPM-type_phosphatase-like_dom"/>
</dbReference>
<dbReference type="AlphaFoldDB" id="A0A930PZZ8"/>
<accession>A0A930PZZ8</accession>
<dbReference type="Proteomes" id="UP000785653">
    <property type="component" value="Unassembled WGS sequence"/>
</dbReference>
<dbReference type="PROSITE" id="PS51746">
    <property type="entry name" value="PPM_2"/>
    <property type="match status" value="1"/>
</dbReference>
<comment type="caution">
    <text evidence="2">The sequence shown here is derived from an EMBL/GenBank/DDBJ whole genome shotgun (WGS) entry which is preliminary data.</text>
</comment>
<dbReference type="EMBL" id="JABZXS010000119">
    <property type="protein sequence ID" value="MBF1673928.1"/>
    <property type="molecule type" value="Genomic_DNA"/>
</dbReference>
<dbReference type="InterPro" id="IPR036457">
    <property type="entry name" value="PPM-type-like_dom_sf"/>
</dbReference>
<sequence>MTTIHTITHRNQRKENQDTYAWATFTADGKTGVLALIADGMGGVANGAQASQSAARIYMEAVKAGDITDDTLVEAVATAHQQVAGTRGGTTLTLLRLYDGQYWILQIGDSRAYKIPAGTLEGIQLTEDHSALNDFKRRGVTITPDIAGRYASRITRALGHPKADGHTPDTYTGTYQPGDTFLLCSDGFWHAYEAVGNKLDALTEAGLDDLATRAQAAGEQDNITALLASTEGLA</sequence>
<reference evidence="2" key="1">
    <citation type="submission" date="2020-04" db="EMBL/GenBank/DDBJ databases">
        <title>Deep metagenomics examines the oral microbiome during advanced dental caries in children, revealing novel taxa and co-occurrences with host molecules.</title>
        <authorList>
            <person name="Baker J.L."/>
            <person name="Morton J.T."/>
            <person name="Dinis M."/>
            <person name="Alvarez R."/>
            <person name="Tran N.C."/>
            <person name="Knight R."/>
            <person name="Edlund A."/>
        </authorList>
    </citation>
    <scope>NUCLEOTIDE SEQUENCE</scope>
    <source>
        <strain evidence="2">JCVI_47_bin.3</strain>
    </source>
</reference>
<name>A0A930PZZ8_9MICC</name>
<evidence type="ECO:0000259" key="1">
    <source>
        <dbReference type="PROSITE" id="PS51746"/>
    </source>
</evidence>
<protein>
    <submittedName>
        <fullName evidence="2">Serine/threonine-protein phosphatase</fullName>
    </submittedName>
</protein>
<dbReference type="Gene3D" id="3.60.40.10">
    <property type="entry name" value="PPM-type phosphatase domain"/>
    <property type="match status" value="1"/>
</dbReference>
<organism evidence="2 3">
    <name type="scientific">Rothia mucilaginosa</name>
    <dbReference type="NCBI Taxonomy" id="43675"/>
    <lineage>
        <taxon>Bacteria</taxon>
        <taxon>Bacillati</taxon>
        <taxon>Actinomycetota</taxon>
        <taxon>Actinomycetes</taxon>
        <taxon>Micrococcales</taxon>
        <taxon>Micrococcaceae</taxon>
        <taxon>Rothia</taxon>
    </lineage>
</organism>
<feature type="domain" description="PPM-type phosphatase" evidence="1">
    <location>
        <begin position="3"/>
        <end position="230"/>
    </location>
</feature>
<evidence type="ECO:0000313" key="3">
    <source>
        <dbReference type="Proteomes" id="UP000785653"/>
    </source>
</evidence>
<dbReference type="SMART" id="SM00332">
    <property type="entry name" value="PP2Cc"/>
    <property type="match status" value="1"/>
</dbReference>
<dbReference type="SMART" id="SM00331">
    <property type="entry name" value="PP2C_SIG"/>
    <property type="match status" value="1"/>
</dbReference>
<dbReference type="Pfam" id="PF13672">
    <property type="entry name" value="PP2C_2"/>
    <property type="match status" value="1"/>
</dbReference>
<dbReference type="SUPFAM" id="SSF81606">
    <property type="entry name" value="PP2C-like"/>
    <property type="match status" value="1"/>
</dbReference>
<proteinExistence type="predicted"/>